<evidence type="ECO:0000256" key="1">
    <source>
        <dbReference type="SAM" id="Phobius"/>
    </source>
</evidence>
<evidence type="ECO:0000313" key="3">
    <source>
        <dbReference type="EMBL" id="GAA4547653.1"/>
    </source>
</evidence>
<keyword evidence="4" id="KW-1185">Reference proteome</keyword>
<dbReference type="PANTHER" id="PTHR43681">
    <property type="entry name" value="TRANSMEMBRANE GTPASE FZO"/>
    <property type="match status" value="1"/>
</dbReference>
<dbReference type="Pfam" id="PF00350">
    <property type="entry name" value="Dynamin_N"/>
    <property type="match status" value="1"/>
</dbReference>
<dbReference type="InterPro" id="IPR045063">
    <property type="entry name" value="Dynamin_N"/>
</dbReference>
<feature type="transmembrane region" description="Helical" evidence="1">
    <location>
        <begin position="499"/>
        <end position="522"/>
    </location>
</feature>
<dbReference type="PANTHER" id="PTHR43681:SF1">
    <property type="entry name" value="SARCALUMENIN"/>
    <property type="match status" value="1"/>
</dbReference>
<reference evidence="4" key="1">
    <citation type="journal article" date="2019" name="Int. J. Syst. Evol. Microbiol.">
        <title>The Global Catalogue of Microorganisms (GCM) 10K type strain sequencing project: providing services to taxonomists for standard genome sequencing and annotation.</title>
        <authorList>
            <consortium name="The Broad Institute Genomics Platform"/>
            <consortium name="The Broad Institute Genome Sequencing Center for Infectious Disease"/>
            <person name="Wu L."/>
            <person name="Ma J."/>
        </authorList>
    </citation>
    <scope>NUCLEOTIDE SEQUENCE [LARGE SCALE GENOMIC DNA]</scope>
    <source>
        <strain evidence="4">JCM 17906</strain>
    </source>
</reference>
<comment type="caution">
    <text evidence="3">The sequence shown here is derived from an EMBL/GenBank/DDBJ whole genome shotgun (WGS) entry which is preliminary data.</text>
</comment>
<evidence type="ECO:0000313" key="4">
    <source>
        <dbReference type="Proteomes" id="UP001501598"/>
    </source>
</evidence>
<gene>
    <name evidence="3" type="ORF">GCM10023175_32330</name>
</gene>
<dbReference type="Proteomes" id="UP001501598">
    <property type="component" value="Unassembled WGS sequence"/>
</dbReference>
<dbReference type="InterPro" id="IPR051943">
    <property type="entry name" value="TRAFAC_Dynamin-like_GTPase"/>
</dbReference>
<dbReference type="InterPro" id="IPR027417">
    <property type="entry name" value="P-loop_NTPase"/>
</dbReference>
<dbReference type="RefSeq" id="WP_345418433.1">
    <property type="nucleotide sequence ID" value="NZ_BAABGT010000038.1"/>
</dbReference>
<evidence type="ECO:0000259" key="2">
    <source>
        <dbReference type="Pfam" id="PF00350"/>
    </source>
</evidence>
<sequence length="644" mass="67598">MSPLTPVVGRVLKLANEVHGLARSAERADVADALAEQAARWTDSAATVVVAGAQKRGKSRLVNALVGRPGLMPVDADLATHTQVCLRHGDGLRVVVHRTTEAPDGTRRSVETEIGLEQLPAFASGAGDPRILREVTGVEVTLDDSLLEGLRLVDTPGIDGLTLGHRHATTAALRRADALLFTVSAQDQPILRHELEFLADAAARLPTVAFVLTKVEDSISADALLDENRARLAHFVGPRGADLDPAVGRRLLDAPWLPVSATLGEASAALAAAGHSERARARAERSGLPALRAHLRGVADRRELVRATGVLAVTAAGLRALAAVEEDRIAGGADSDGLRARRDVVESQLAALAALRRDRRRHALDHQLLGRGIAGRVRARSERYRRTYEREIAELTTPAAVARYADELPGSLDRTLGAAWEETAADIDQTVRSALGRYLSGMGADPAALGAPVAVAPVRSPSDLRATSPSAAFDVIGEGLPAAMMAGGAGFMAYNALGLAALGIPLIAPLALGGLLAGTLVAHRRRVAAAARNRTALTKALGDAFAVATTEMCLAAEQAVAAWRADAEDAVDLAFGVRQKELDTRRKALETATAREAAERRRSAAAATERLQTLTACAERARALDVELAAAVRATSTGEDVVPM</sequence>
<dbReference type="SUPFAM" id="SSF52540">
    <property type="entry name" value="P-loop containing nucleoside triphosphate hydrolases"/>
    <property type="match status" value="1"/>
</dbReference>
<dbReference type="Gene3D" id="3.40.50.300">
    <property type="entry name" value="P-loop containing nucleotide triphosphate hydrolases"/>
    <property type="match status" value="1"/>
</dbReference>
<keyword evidence="1" id="KW-0812">Transmembrane</keyword>
<accession>A0ABP8RTK2</accession>
<keyword evidence="1" id="KW-0472">Membrane</keyword>
<organism evidence="3 4">
    <name type="scientific">Pseudonocardia xishanensis</name>
    <dbReference type="NCBI Taxonomy" id="630995"/>
    <lineage>
        <taxon>Bacteria</taxon>
        <taxon>Bacillati</taxon>
        <taxon>Actinomycetota</taxon>
        <taxon>Actinomycetes</taxon>
        <taxon>Pseudonocardiales</taxon>
        <taxon>Pseudonocardiaceae</taxon>
        <taxon>Pseudonocardia</taxon>
    </lineage>
</organism>
<protein>
    <recommendedName>
        <fullName evidence="2">Dynamin N-terminal domain-containing protein</fullName>
    </recommendedName>
</protein>
<proteinExistence type="predicted"/>
<keyword evidence="1" id="KW-1133">Transmembrane helix</keyword>
<feature type="domain" description="Dynamin N-terminal" evidence="2">
    <location>
        <begin position="48"/>
        <end position="214"/>
    </location>
</feature>
<dbReference type="EMBL" id="BAABGT010000038">
    <property type="protein sequence ID" value="GAA4547653.1"/>
    <property type="molecule type" value="Genomic_DNA"/>
</dbReference>
<name>A0ABP8RTK2_9PSEU</name>